<evidence type="ECO:0000313" key="1">
    <source>
        <dbReference type="EMBL" id="GFG41001.1"/>
    </source>
</evidence>
<keyword evidence="2" id="KW-1185">Reference proteome</keyword>
<dbReference type="Proteomes" id="UP000502823">
    <property type="component" value="Unassembled WGS sequence"/>
</dbReference>
<evidence type="ECO:0000313" key="2">
    <source>
        <dbReference type="Proteomes" id="UP000502823"/>
    </source>
</evidence>
<dbReference type="InParanoid" id="A0A6L2Q7X2"/>
<sequence length="72" mass="8566">MGLFGFMAASHCWEQSSSIYTFLRLRGEHCKRLRTTFQAEQTRSKTKELKHSLGINQRSWKLRRDQCFLKCP</sequence>
<proteinExistence type="predicted"/>
<dbReference type="EMBL" id="BLKM01003048">
    <property type="protein sequence ID" value="GFG41001.1"/>
    <property type="molecule type" value="Genomic_DNA"/>
</dbReference>
<comment type="caution">
    <text evidence="1">The sequence shown here is derived from an EMBL/GenBank/DDBJ whole genome shotgun (WGS) entry which is preliminary data.</text>
</comment>
<organism evidence="1 2">
    <name type="scientific">Coptotermes formosanus</name>
    <name type="common">Formosan subterranean termite</name>
    <dbReference type="NCBI Taxonomy" id="36987"/>
    <lineage>
        <taxon>Eukaryota</taxon>
        <taxon>Metazoa</taxon>
        <taxon>Ecdysozoa</taxon>
        <taxon>Arthropoda</taxon>
        <taxon>Hexapoda</taxon>
        <taxon>Insecta</taxon>
        <taxon>Pterygota</taxon>
        <taxon>Neoptera</taxon>
        <taxon>Polyneoptera</taxon>
        <taxon>Dictyoptera</taxon>
        <taxon>Blattodea</taxon>
        <taxon>Blattoidea</taxon>
        <taxon>Termitoidae</taxon>
        <taxon>Rhinotermitidae</taxon>
        <taxon>Coptotermes</taxon>
    </lineage>
</organism>
<reference evidence="2" key="1">
    <citation type="submission" date="2020-01" db="EMBL/GenBank/DDBJ databases">
        <title>Draft genome sequence of the Termite Coptotermes fromosanus.</title>
        <authorList>
            <person name="Itakura S."/>
            <person name="Yosikawa Y."/>
            <person name="Umezawa K."/>
        </authorList>
    </citation>
    <scope>NUCLEOTIDE SEQUENCE [LARGE SCALE GENOMIC DNA]</scope>
</reference>
<protein>
    <submittedName>
        <fullName evidence="1">Uncharacterized protein</fullName>
    </submittedName>
</protein>
<name>A0A6L2Q7X2_COPFO</name>
<gene>
    <name evidence="1" type="ORF">Cfor_12597</name>
</gene>
<accession>A0A6L2Q7X2</accession>
<dbReference type="AlphaFoldDB" id="A0A6L2Q7X2"/>